<keyword evidence="3" id="KW-1003">Cell membrane</keyword>
<evidence type="ECO:0000313" key="12">
    <source>
        <dbReference type="EMBL" id="QUO43231.1"/>
    </source>
</evidence>
<sequence>MKKWLLYATIAVALYFFPWLFPSSYYVHLAQGFLYTYIVVAGLNLLVGLSGQLSLGHAGFYAIGAYVTGLCTVSGIPFLLSLLLGVLVCAGAGGLVAMLSLRAKGPYLAMVTIAFGLLIEIVANRWVEVTGGPAGLYLPEASLFGLKLGVVSYYWLIAVAALLVTVLIDNLFTSRFGRTFRAMGNSEVAAATVGVNVRNWKVLAFAISACTAGLGGALFAFQNAYFNSDTFTFDKSILFLVGVIVGGAGTRLGPLVGTIVIFLLPQWVQSLYDYHLLIFGGILLLSLIALPEGIVGGVERLLKQKMKRRTEPNTMESVADEPIQMGSQAGANLQVDGVVMEFDGFRAVDDISMSVHGSEVRGLIGPNGSGKSTTVNMLSGVYVPTRGKLTWKGVDVTHYPPHRMAAAGITRTFQNLQLFHELTVLENVMLGFHLHYRTGFAANLLHTPGFWREEKRFQEESMRLLHFVGLADKAGEQAANLSYGQQRLVEIARALATRPDLLILDEPAAGASLYEVDNIVRVIRKVKQSGIAILLVEHHMEIVMNVCDRITVLDFGKKIAEGDPAYIQSHPQVIEAYLGGEEVTQLVVGK</sequence>
<dbReference type="GO" id="GO:0016887">
    <property type="term" value="F:ATP hydrolysis activity"/>
    <property type="evidence" value="ECO:0007669"/>
    <property type="project" value="InterPro"/>
</dbReference>
<feature type="domain" description="ABC transporter" evidence="10">
    <location>
        <begin position="333"/>
        <end position="580"/>
    </location>
</feature>
<name>A0A7T5JQF5_9BACL</name>
<keyword evidence="14" id="KW-1185">Reference proteome</keyword>
<dbReference type="FunFam" id="3.40.50.300:FF:000421">
    <property type="entry name" value="Branched-chain amino acid ABC transporter ATP-binding protein"/>
    <property type="match status" value="1"/>
</dbReference>
<dbReference type="SMART" id="SM00382">
    <property type="entry name" value="AAA"/>
    <property type="match status" value="1"/>
</dbReference>
<dbReference type="AlphaFoldDB" id="A0A7T5JQF5"/>
<dbReference type="RefSeq" id="WP_198829708.1">
    <property type="nucleotide sequence ID" value="NZ_CP066308.1"/>
</dbReference>
<dbReference type="InterPro" id="IPR027417">
    <property type="entry name" value="P-loop_NTPase"/>
</dbReference>
<evidence type="ECO:0000256" key="1">
    <source>
        <dbReference type="ARBA" id="ARBA00004651"/>
    </source>
</evidence>
<feature type="transmembrane region" description="Helical" evidence="9">
    <location>
        <begin position="202"/>
        <end position="225"/>
    </location>
</feature>
<dbReference type="GO" id="GO:0005886">
    <property type="term" value="C:plasma membrane"/>
    <property type="evidence" value="ECO:0007669"/>
    <property type="project" value="UniProtKB-SubCell"/>
</dbReference>
<evidence type="ECO:0000256" key="8">
    <source>
        <dbReference type="ARBA" id="ARBA00023136"/>
    </source>
</evidence>
<dbReference type="InterPro" id="IPR017871">
    <property type="entry name" value="ABC_transporter-like_CS"/>
</dbReference>
<feature type="transmembrane region" description="Helical" evidence="9">
    <location>
        <begin position="237"/>
        <end position="264"/>
    </location>
</feature>
<gene>
    <name evidence="11" type="ORF">JD108_10235</name>
    <name evidence="12" type="ORF">KDJ56_09930</name>
</gene>
<evidence type="ECO:0000256" key="5">
    <source>
        <dbReference type="ARBA" id="ARBA00022741"/>
    </source>
</evidence>
<dbReference type="InterPro" id="IPR032823">
    <property type="entry name" value="BCA_ABC_TP_C"/>
</dbReference>
<dbReference type="InterPro" id="IPR003439">
    <property type="entry name" value="ABC_transporter-like_ATP-bd"/>
</dbReference>
<dbReference type="EMBL" id="CP073708">
    <property type="protein sequence ID" value="QUO43231.1"/>
    <property type="molecule type" value="Genomic_DNA"/>
</dbReference>
<keyword evidence="4 9" id="KW-0812">Transmembrane</keyword>
<dbReference type="Pfam" id="PF00005">
    <property type="entry name" value="ABC_tran"/>
    <property type="match status" value="1"/>
</dbReference>
<dbReference type="PANTHER" id="PTHR45772">
    <property type="entry name" value="CONSERVED COMPONENT OF ABC TRANSPORTER FOR NATURAL AMINO ACIDS-RELATED"/>
    <property type="match status" value="1"/>
</dbReference>
<dbReference type="InterPro" id="IPR001851">
    <property type="entry name" value="ABC_transp_permease"/>
</dbReference>
<dbReference type="Proteomes" id="UP000595847">
    <property type="component" value="Chromosome"/>
</dbReference>
<dbReference type="InterPro" id="IPR003593">
    <property type="entry name" value="AAA+_ATPase"/>
</dbReference>
<protein>
    <submittedName>
        <fullName evidence="11">Branched-chain amino acid ABC transporter ATP-binding protein/permease</fullName>
    </submittedName>
</protein>
<evidence type="ECO:0000256" key="6">
    <source>
        <dbReference type="ARBA" id="ARBA00022840"/>
    </source>
</evidence>
<keyword evidence="6 11" id="KW-0067">ATP-binding</keyword>
<dbReference type="InterPro" id="IPR051120">
    <property type="entry name" value="ABC_AA/LPS_Transport"/>
</dbReference>
<dbReference type="PANTHER" id="PTHR45772:SF9">
    <property type="entry name" value="CONSERVED COMPONENT OF ABC TRANSPORTER FOR NATURAL AMINO ACIDS"/>
    <property type="match status" value="1"/>
</dbReference>
<dbReference type="SUPFAM" id="SSF52540">
    <property type="entry name" value="P-loop containing nucleoside triphosphate hydrolases"/>
    <property type="match status" value="1"/>
</dbReference>
<evidence type="ECO:0000313" key="11">
    <source>
        <dbReference type="EMBL" id="QQE76202.1"/>
    </source>
</evidence>
<evidence type="ECO:0000256" key="2">
    <source>
        <dbReference type="ARBA" id="ARBA00022448"/>
    </source>
</evidence>
<feature type="transmembrane region" description="Helical" evidence="9">
    <location>
        <begin position="276"/>
        <end position="298"/>
    </location>
</feature>
<dbReference type="CDD" id="cd03219">
    <property type="entry name" value="ABC_Mj1267_LivG_branched"/>
    <property type="match status" value="1"/>
</dbReference>
<evidence type="ECO:0000259" key="10">
    <source>
        <dbReference type="PROSITE" id="PS50893"/>
    </source>
</evidence>
<dbReference type="GO" id="GO:0005524">
    <property type="term" value="F:ATP binding"/>
    <property type="evidence" value="ECO:0007669"/>
    <property type="project" value="UniProtKB-KW"/>
</dbReference>
<proteinExistence type="predicted"/>
<evidence type="ECO:0000256" key="9">
    <source>
        <dbReference type="SAM" id="Phobius"/>
    </source>
</evidence>
<reference evidence="12" key="2">
    <citation type="submission" date="2021-04" db="EMBL/GenBank/DDBJ databases">
        <title>Brevibacillus composti FJAT-54423, complete genome.</title>
        <authorList>
            <person name="Tang R."/>
        </authorList>
    </citation>
    <scope>NUCLEOTIDE SEQUENCE</scope>
    <source>
        <strain evidence="12">FJAT-54424</strain>
    </source>
</reference>
<feature type="transmembrane region" description="Helical" evidence="9">
    <location>
        <begin position="82"/>
        <end position="101"/>
    </location>
</feature>
<dbReference type="InterPro" id="IPR043428">
    <property type="entry name" value="LivM-like"/>
</dbReference>
<dbReference type="Pfam" id="PF02653">
    <property type="entry name" value="BPD_transp_2"/>
    <property type="match status" value="1"/>
</dbReference>
<feature type="transmembrane region" description="Helical" evidence="9">
    <location>
        <begin position="108"/>
        <end position="127"/>
    </location>
</feature>
<evidence type="ECO:0000256" key="3">
    <source>
        <dbReference type="ARBA" id="ARBA00022475"/>
    </source>
</evidence>
<accession>A0A7T5JQF5</accession>
<organism evidence="11 13">
    <name type="scientific">Brevibacillus composti</name>
    <dbReference type="NCBI Taxonomy" id="2796470"/>
    <lineage>
        <taxon>Bacteria</taxon>
        <taxon>Bacillati</taxon>
        <taxon>Bacillota</taxon>
        <taxon>Bacilli</taxon>
        <taxon>Bacillales</taxon>
        <taxon>Paenibacillaceae</taxon>
        <taxon>Brevibacillus</taxon>
    </lineage>
</organism>
<dbReference type="KEGG" id="bcop:JD108_10235"/>
<dbReference type="Gene3D" id="3.40.50.300">
    <property type="entry name" value="P-loop containing nucleotide triphosphate hydrolases"/>
    <property type="match status" value="1"/>
</dbReference>
<feature type="transmembrane region" description="Helical" evidence="9">
    <location>
        <begin position="153"/>
        <end position="172"/>
    </location>
</feature>
<evidence type="ECO:0000256" key="4">
    <source>
        <dbReference type="ARBA" id="ARBA00022692"/>
    </source>
</evidence>
<feature type="transmembrane region" description="Helical" evidence="9">
    <location>
        <begin position="5"/>
        <end position="21"/>
    </location>
</feature>
<reference evidence="11 13" key="1">
    <citation type="submission" date="2020-12" db="EMBL/GenBank/DDBJ databases">
        <title>strain FJAT-54423T represents a novel species of the genus Brevibacillus.</title>
        <authorList>
            <person name="Tang R."/>
        </authorList>
    </citation>
    <scope>NUCLEOTIDE SEQUENCE [LARGE SCALE GENOMIC DNA]</scope>
    <source>
        <strain evidence="11 13">FJAT-54423</strain>
    </source>
</reference>
<evidence type="ECO:0000256" key="7">
    <source>
        <dbReference type="ARBA" id="ARBA00022989"/>
    </source>
</evidence>
<dbReference type="EMBL" id="CP066308">
    <property type="protein sequence ID" value="QQE76202.1"/>
    <property type="molecule type" value="Genomic_DNA"/>
</dbReference>
<comment type="subcellular location">
    <subcellularLocation>
        <location evidence="1">Cell membrane</location>
        <topology evidence="1">Multi-pass membrane protein</topology>
    </subcellularLocation>
</comment>
<keyword evidence="5" id="KW-0547">Nucleotide-binding</keyword>
<dbReference type="PROSITE" id="PS00211">
    <property type="entry name" value="ABC_TRANSPORTER_1"/>
    <property type="match status" value="1"/>
</dbReference>
<dbReference type="Pfam" id="PF12399">
    <property type="entry name" value="BCA_ABC_TP_C"/>
    <property type="match status" value="1"/>
</dbReference>
<evidence type="ECO:0000313" key="14">
    <source>
        <dbReference type="Proteomes" id="UP000677234"/>
    </source>
</evidence>
<feature type="transmembrane region" description="Helical" evidence="9">
    <location>
        <begin position="33"/>
        <end position="51"/>
    </location>
</feature>
<keyword evidence="7 9" id="KW-1133">Transmembrane helix</keyword>
<dbReference type="Proteomes" id="UP000677234">
    <property type="component" value="Chromosome"/>
</dbReference>
<keyword evidence="8 9" id="KW-0472">Membrane</keyword>
<keyword evidence="2" id="KW-0813">Transport</keyword>
<dbReference type="CDD" id="cd06581">
    <property type="entry name" value="TM_PBP1_LivM_like"/>
    <property type="match status" value="1"/>
</dbReference>
<evidence type="ECO:0000313" key="13">
    <source>
        <dbReference type="Proteomes" id="UP000595847"/>
    </source>
</evidence>
<dbReference type="PROSITE" id="PS50893">
    <property type="entry name" value="ABC_TRANSPORTER_2"/>
    <property type="match status" value="1"/>
</dbReference>
<dbReference type="GO" id="GO:0015658">
    <property type="term" value="F:branched-chain amino acid transmembrane transporter activity"/>
    <property type="evidence" value="ECO:0007669"/>
    <property type="project" value="InterPro"/>
</dbReference>